<evidence type="ECO:0008006" key="4">
    <source>
        <dbReference type="Google" id="ProtNLM"/>
    </source>
</evidence>
<dbReference type="Proteomes" id="UP001500979">
    <property type="component" value="Unassembled WGS sequence"/>
</dbReference>
<name>A0ABN3UZH0_9PSEU</name>
<reference evidence="2 3" key="1">
    <citation type="journal article" date="2019" name="Int. J. Syst. Evol. Microbiol.">
        <title>The Global Catalogue of Microorganisms (GCM) 10K type strain sequencing project: providing services to taxonomists for standard genome sequencing and annotation.</title>
        <authorList>
            <consortium name="The Broad Institute Genomics Platform"/>
            <consortium name="The Broad Institute Genome Sequencing Center for Infectious Disease"/>
            <person name="Wu L."/>
            <person name="Ma J."/>
        </authorList>
    </citation>
    <scope>NUCLEOTIDE SEQUENCE [LARGE SCALE GENOMIC DNA]</scope>
    <source>
        <strain evidence="2 3">JCM 9383</strain>
    </source>
</reference>
<comment type="caution">
    <text evidence="2">The sequence shown here is derived from an EMBL/GenBank/DDBJ whole genome shotgun (WGS) entry which is preliminary data.</text>
</comment>
<accession>A0ABN3UZH0</accession>
<evidence type="ECO:0000256" key="1">
    <source>
        <dbReference type="SAM" id="MobiDB-lite"/>
    </source>
</evidence>
<keyword evidence="3" id="KW-1185">Reference proteome</keyword>
<sequence length="134" mass="14115">MPRVYATRAELVAYAPADAVIPDEPEASRLLARASEAVEELTFTAIYDTDADGMPVDPEDVAAFRDATCAQAVHWLETGDESGQAGQWGTVSIGSVSLSRNGAGNADGSDGRTPDTVSRPLRLAGLLPGYIVHR</sequence>
<protein>
    <recommendedName>
        <fullName evidence="4">Phage gp6-like head-tail connector protein</fullName>
    </recommendedName>
</protein>
<dbReference type="EMBL" id="BAAAUX010000001">
    <property type="protein sequence ID" value="GAA2772812.1"/>
    <property type="molecule type" value="Genomic_DNA"/>
</dbReference>
<proteinExistence type="predicted"/>
<evidence type="ECO:0000313" key="2">
    <source>
        <dbReference type="EMBL" id="GAA2772812.1"/>
    </source>
</evidence>
<evidence type="ECO:0000313" key="3">
    <source>
        <dbReference type="Proteomes" id="UP001500979"/>
    </source>
</evidence>
<feature type="region of interest" description="Disordered" evidence="1">
    <location>
        <begin position="99"/>
        <end position="119"/>
    </location>
</feature>
<organism evidence="2 3">
    <name type="scientific">Saccharopolyspora taberi</name>
    <dbReference type="NCBI Taxonomy" id="60895"/>
    <lineage>
        <taxon>Bacteria</taxon>
        <taxon>Bacillati</taxon>
        <taxon>Actinomycetota</taxon>
        <taxon>Actinomycetes</taxon>
        <taxon>Pseudonocardiales</taxon>
        <taxon>Pseudonocardiaceae</taxon>
        <taxon>Saccharopolyspora</taxon>
    </lineage>
</organism>
<gene>
    <name evidence="2" type="ORF">GCM10010470_00400</name>
</gene>